<evidence type="ECO:0000313" key="2">
    <source>
        <dbReference type="EMBL" id="CAD7003260.1"/>
    </source>
</evidence>
<keyword evidence="1" id="KW-0175">Coiled coil</keyword>
<comment type="caution">
    <text evidence="2">The sequence shown here is derived from an EMBL/GenBank/DDBJ whole genome shotgun (WGS) entry which is preliminary data.</text>
</comment>
<protein>
    <submittedName>
        <fullName evidence="2">(Mediterranean fruit fly) hypothetical protein</fullName>
    </submittedName>
</protein>
<name>A0A811UWF0_CERCA</name>
<keyword evidence="3" id="KW-1185">Reference proteome</keyword>
<accession>A0A811UWF0</accession>
<proteinExistence type="predicted"/>
<feature type="coiled-coil region" evidence="1">
    <location>
        <begin position="198"/>
        <end position="263"/>
    </location>
</feature>
<evidence type="ECO:0000313" key="3">
    <source>
        <dbReference type="Proteomes" id="UP000606786"/>
    </source>
</evidence>
<dbReference type="OrthoDB" id="5981048at2759"/>
<dbReference type="EMBL" id="CAJHJT010000034">
    <property type="protein sequence ID" value="CAD7003260.1"/>
    <property type="molecule type" value="Genomic_DNA"/>
</dbReference>
<dbReference type="AlphaFoldDB" id="A0A811UWF0"/>
<sequence length="275" mass="32227">ELLQIALGCPKISNVNLSLLHSFFDIILEKLDSRTEKIEIAGEVGFCLDKILKESRKSPYHFESAGIVKFEENLSKVRSLTRRVDILENKLSQHLKGIWAMEDVPNDHYSSSNFDKYAQACEKICMTPEPQDLFPCKLLTNQHFVLHLINMGISPLLAEMDIKRKKIKCLQEKFTDLKKLINTKLIEINEKYKHSIIAEKLRRDFENERAIYEITKNEIFEMMLAKLEKTELTFLKRNIQDEFKRLEKEWKKLQAVLKNAKKQKKIIKKSNAFLA</sequence>
<organism evidence="2 3">
    <name type="scientific">Ceratitis capitata</name>
    <name type="common">Mediterranean fruit fly</name>
    <name type="synonym">Tephritis capitata</name>
    <dbReference type="NCBI Taxonomy" id="7213"/>
    <lineage>
        <taxon>Eukaryota</taxon>
        <taxon>Metazoa</taxon>
        <taxon>Ecdysozoa</taxon>
        <taxon>Arthropoda</taxon>
        <taxon>Hexapoda</taxon>
        <taxon>Insecta</taxon>
        <taxon>Pterygota</taxon>
        <taxon>Neoptera</taxon>
        <taxon>Endopterygota</taxon>
        <taxon>Diptera</taxon>
        <taxon>Brachycera</taxon>
        <taxon>Muscomorpha</taxon>
        <taxon>Tephritoidea</taxon>
        <taxon>Tephritidae</taxon>
        <taxon>Ceratitis</taxon>
        <taxon>Ceratitis</taxon>
    </lineage>
</organism>
<feature type="non-terminal residue" evidence="2">
    <location>
        <position position="1"/>
    </location>
</feature>
<reference evidence="2" key="1">
    <citation type="submission" date="2020-11" db="EMBL/GenBank/DDBJ databases">
        <authorList>
            <person name="Whitehead M."/>
        </authorList>
    </citation>
    <scope>NUCLEOTIDE SEQUENCE</scope>
    <source>
        <strain evidence="2">EGII</strain>
    </source>
</reference>
<gene>
    <name evidence="2" type="ORF">CCAP1982_LOCUS11722</name>
</gene>
<dbReference type="Proteomes" id="UP000606786">
    <property type="component" value="Unassembled WGS sequence"/>
</dbReference>
<evidence type="ECO:0000256" key="1">
    <source>
        <dbReference type="SAM" id="Coils"/>
    </source>
</evidence>